<feature type="compositionally biased region" description="Basic residues" evidence="8">
    <location>
        <begin position="130"/>
        <end position="146"/>
    </location>
</feature>
<dbReference type="PROSITE" id="PS50103">
    <property type="entry name" value="ZF_C3H1"/>
    <property type="match status" value="5"/>
</dbReference>
<feature type="repeat" description="WD" evidence="6">
    <location>
        <begin position="554"/>
        <end position="595"/>
    </location>
</feature>
<dbReference type="InterPro" id="IPR036855">
    <property type="entry name" value="Znf_CCCH_sf"/>
</dbReference>
<dbReference type="SMART" id="SM00356">
    <property type="entry name" value="ZnF_C3H1"/>
    <property type="match status" value="5"/>
</dbReference>
<dbReference type="SUPFAM" id="SSF90229">
    <property type="entry name" value="CCCH zinc finger"/>
    <property type="match status" value="5"/>
</dbReference>
<organism evidence="10 11">
    <name type="scientific">Rhizopus stolonifer</name>
    <name type="common">Rhizopus nigricans</name>
    <dbReference type="NCBI Taxonomy" id="4846"/>
    <lineage>
        <taxon>Eukaryota</taxon>
        <taxon>Fungi</taxon>
        <taxon>Fungi incertae sedis</taxon>
        <taxon>Mucoromycota</taxon>
        <taxon>Mucoromycotina</taxon>
        <taxon>Mucoromycetes</taxon>
        <taxon>Mucorales</taxon>
        <taxon>Mucorineae</taxon>
        <taxon>Rhizopodaceae</taxon>
        <taxon>Rhizopus</taxon>
    </lineage>
</organism>
<evidence type="ECO:0000256" key="6">
    <source>
        <dbReference type="PROSITE-ProRule" id="PRU00221"/>
    </source>
</evidence>
<dbReference type="InterPro" id="IPR001680">
    <property type="entry name" value="WD40_rpt"/>
</dbReference>
<evidence type="ECO:0000256" key="4">
    <source>
        <dbReference type="ARBA" id="ARBA00022771"/>
    </source>
</evidence>
<evidence type="ECO:0000256" key="8">
    <source>
        <dbReference type="SAM" id="MobiDB-lite"/>
    </source>
</evidence>
<name>A0A367K1L2_RHIST</name>
<evidence type="ECO:0000256" key="5">
    <source>
        <dbReference type="ARBA" id="ARBA00022833"/>
    </source>
</evidence>
<dbReference type="CDD" id="cd00200">
    <property type="entry name" value="WD40"/>
    <property type="match status" value="1"/>
</dbReference>
<feature type="domain" description="C3H1-type" evidence="9">
    <location>
        <begin position="220"/>
        <end position="247"/>
    </location>
</feature>
<dbReference type="Pfam" id="PF25175">
    <property type="entry name" value="Beta-prop_WDR5"/>
    <property type="match status" value="1"/>
</dbReference>
<feature type="region of interest" description="Disordered" evidence="8">
    <location>
        <begin position="177"/>
        <end position="216"/>
    </location>
</feature>
<dbReference type="Gene3D" id="4.10.1000.10">
    <property type="entry name" value="Zinc finger, CCCH-type"/>
    <property type="match status" value="3"/>
</dbReference>
<evidence type="ECO:0000259" key="9">
    <source>
        <dbReference type="PROSITE" id="PS50103"/>
    </source>
</evidence>
<dbReference type="Pfam" id="PF00642">
    <property type="entry name" value="zf-CCCH"/>
    <property type="match status" value="1"/>
</dbReference>
<evidence type="ECO:0000313" key="11">
    <source>
        <dbReference type="Proteomes" id="UP000253551"/>
    </source>
</evidence>
<feature type="repeat" description="WD" evidence="6">
    <location>
        <begin position="639"/>
        <end position="683"/>
    </location>
</feature>
<feature type="zinc finger region" description="C3H1-type" evidence="7">
    <location>
        <begin position="354"/>
        <end position="382"/>
    </location>
</feature>
<feature type="domain" description="C3H1-type" evidence="9">
    <location>
        <begin position="286"/>
        <end position="308"/>
    </location>
</feature>
<comment type="caution">
    <text evidence="10">The sequence shown here is derived from an EMBL/GenBank/DDBJ whole genome shotgun (WGS) entry which is preliminary data.</text>
</comment>
<dbReference type="SUPFAM" id="SSF50978">
    <property type="entry name" value="WD40 repeat-like"/>
    <property type="match status" value="1"/>
</dbReference>
<dbReference type="PRINTS" id="PR00320">
    <property type="entry name" value="GPROTEINBRPT"/>
</dbReference>
<feature type="zinc finger region" description="C3H1-type" evidence="7">
    <location>
        <begin position="220"/>
        <end position="247"/>
    </location>
</feature>
<dbReference type="PROSITE" id="PS50294">
    <property type="entry name" value="WD_REPEATS_REGION"/>
    <property type="match status" value="5"/>
</dbReference>
<dbReference type="InterPro" id="IPR036322">
    <property type="entry name" value="WD40_repeat_dom_sf"/>
</dbReference>
<feature type="repeat" description="WD" evidence="6">
    <location>
        <begin position="512"/>
        <end position="553"/>
    </location>
</feature>
<dbReference type="STRING" id="4846.A0A367K1L2"/>
<protein>
    <submittedName>
        <fullName evidence="10">WD repeat-containing protein 5</fullName>
    </submittedName>
</protein>
<feature type="domain" description="C3H1-type" evidence="9">
    <location>
        <begin position="256"/>
        <end position="283"/>
    </location>
</feature>
<proteinExistence type="predicted"/>
<keyword evidence="5 7" id="KW-0862">Zinc</keyword>
<keyword evidence="4 7" id="KW-0863">Zinc-finger</keyword>
<accession>A0A367K1L2</accession>
<keyword evidence="1 6" id="KW-0853">WD repeat</keyword>
<feature type="zinc finger region" description="C3H1-type" evidence="7">
    <location>
        <begin position="286"/>
        <end position="308"/>
    </location>
</feature>
<dbReference type="Pfam" id="PF14608">
    <property type="entry name" value="zf-CCCH_2"/>
    <property type="match status" value="3"/>
</dbReference>
<feature type="compositionally biased region" description="Basic and acidic residues" evidence="8">
    <location>
        <begin position="390"/>
        <end position="422"/>
    </location>
</feature>
<dbReference type="Gene3D" id="2.130.10.10">
    <property type="entry name" value="YVTN repeat-like/Quinoprotein amine dehydrogenase"/>
    <property type="match status" value="1"/>
</dbReference>
<evidence type="ECO:0000256" key="1">
    <source>
        <dbReference type="ARBA" id="ARBA00022574"/>
    </source>
</evidence>
<dbReference type="GO" id="GO:0048188">
    <property type="term" value="C:Set1C/COMPASS complex"/>
    <property type="evidence" value="ECO:0007669"/>
    <property type="project" value="TreeGrafter"/>
</dbReference>
<dbReference type="GO" id="GO:0008270">
    <property type="term" value="F:zinc ion binding"/>
    <property type="evidence" value="ECO:0007669"/>
    <property type="project" value="UniProtKB-KW"/>
</dbReference>
<dbReference type="PANTHER" id="PTHR22847">
    <property type="entry name" value="WD40 REPEAT PROTEIN"/>
    <property type="match status" value="1"/>
</dbReference>
<keyword evidence="2 7" id="KW-0479">Metal-binding</keyword>
<feature type="zinc finger region" description="C3H1-type" evidence="7">
    <location>
        <begin position="256"/>
        <end position="283"/>
    </location>
</feature>
<evidence type="ECO:0000313" key="10">
    <source>
        <dbReference type="EMBL" id="RCH95781.1"/>
    </source>
</evidence>
<feature type="region of interest" description="Disordered" evidence="8">
    <location>
        <begin position="108"/>
        <end position="160"/>
    </location>
</feature>
<feature type="region of interest" description="Disordered" evidence="8">
    <location>
        <begin position="51"/>
        <end position="72"/>
    </location>
</feature>
<feature type="repeat" description="WD" evidence="6">
    <location>
        <begin position="597"/>
        <end position="638"/>
    </location>
</feature>
<dbReference type="InterPro" id="IPR059122">
    <property type="entry name" value="Beta-prop_WDR5-like"/>
</dbReference>
<dbReference type="PROSITE" id="PS50082">
    <property type="entry name" value="WD_REPEATS_2"/>
    <property type="match status" value="6"/>
</dbReference>
<dbReference type="InterPro" id="IPR019775">
    <property type="entry name" value="WD40_repeat_CS"/>
</dbReference>
<dbReference type="SMART" id="SM00320">
    <property type="entry name" value="WD40"/>
    <property type="match status" value="7"/>
</dbReference>
<feature type="domain" description="C3H1-type" evidence="9">
    <location>
        <begin position="317"/>
        <end position="345"/>
    </location>
</feature>
<dbReference type="InterPro" id="IPR015943">
    <property type="entry name" value="WD40/YVTN_repeat-like_dom_sf"/>
</dbReference>
<dbReference type="OrthoDB" id="674604at2759"/>
<reference evidence="10 11" key="1">
    <citation type="journal article" date="2018" name="G3 (Bethesda)">
        <title>Phylogenetic and Phylogenomic Definition of Rhizopus Species.</title>
        <authorList>
            <person name="Gryganskyi A.P."/>
            <person name="Golan J."/>
            <person name="Dolatabadi S."/>
            <person name="Mondo S."/>
            <person name="Robb S."/>
            <person name="Idnurm A."/>
            <person name="Muszewska A."/>
            <person name="Steczkiewicz K."/>
            <person name="Masonjones S."/>
            <person name="Liao H.L."/>
            <person name="Gajdeczka M.T."/>
            <person name="Anike F."/>
            <person name="Vuek A."/>
            <person name="Anishchenko I.M."/>
            <person name="Voigt K."/>
            <person name="de Hoog G.S."/>
            <person name="Smith M.E."/>
            <person name="Heitman J."/>
            <person name="Vilgalys R."/>
            <person name="Stajich J.E."/>
        </authorList>
    </citation>
    <scope>NUCLEOTIDE SEQUENCE [LARGE SCALE GENOMIC DNA]</scope>
    <source>
        <strain evidence="10 11">LSU 92-RS-03</strain>
    </source>
</reference>
<feature type="compositionally biased region" description="Basic and acidic residues" evidence="8">
    <location>
        <begin position="205"/>
        <end position="214"/>
    </location>
</feature>
<dbReference type="GO" id="GO:0042393">
    <property type="term" value="F:histone binding"/>
    <property type="evidence" value="ECO:0007669"/>
    <property type="project" value="TreeGrafter"/>
</dbReference>
<dbReference type="FunFam" id="2.130.10.10:FF:000228">
    <property type="entry name" value="COMPASS-like H3K4 histone methylase component WDR5A"/>
    <property type="match status" value="1"/>
</dbReference>
<dbReference type="AlphaFoldDB" id="A0A367K1L2"/>
<feature type="repeat" description="WD" evidence="6">
    <location>
        <begin position="470"/>
        <end position="511"/>
    </location>
</feature>
<evidence type="ECO:0000256" key="3">
    <source>
        <dbReference type="ARBA" id="ARBA00022737"/>
    </source>
</evidence>
<keyword evidence="3" id="KW-0677">Repeat</keyword>
<feature type="region of interest" description="Disordered" evidence="8">
    <location>
        <begin position="384"/>
        <end position="422"/>
    </location>
</feature>
<dbReference type="PANTHER" id="PTHR22847:SF637">
    <property type="entry name" value="WD REPEAT DOMAIN 5B"/>
    <property type="match status" value="1"/>
</dbReference>
<feature type="repeat" description="WD" evidence="6">
    <location>
        <begin position="428"/>
        <end position="469"/>
    </location>
</feature>
<dbReference type="InterPro" id="IPR020472">
    <property type="entry name" value="WD40_PAC1"/>
</dbReference>
<feature type="zinc finger region" description="C3H1-type" evidence="7">
    <location>
        <begin position="317"/>
        <end position="345"/>
    </location>
</feature>
<evidence type="ECO:0000256" key="2">
    <source>
        <dbReference type="ARBA" id="ARBA00022723"/>
    </source>
</evidence>
<gene>
    <name evidence="10" type="primary">WDR5_1</name>
    <name evidence="10" type="ORF">CU098_001294</name>
</gene>
<dbReference type="EMBL" id="PJQM01002388">
    <property type="protein sequence ID" value="RCH95781.1"/>
    <property type="molecule type" value="Genomic_DNA"/>
</dbReference>
<feature type="domain" description="C3H1-type" evidence="9">
    <location>
        <begin position="354"/>
        <end position="382"/>
    </location>
</feature>
<evidence type="ECO:0000256" key="7">
    <source>
        <dbReference type="PROSITE-ProRule" id="PRU00723"/>
    </source>
</evidence>
<keyword evidence="11" id="KW-1185">Reference proteome</keyword>
<dbReference type="PROSITE" id="PS00678">
    <property type="entry name" value="WD_REPEATS_1"/>
    <property type="match status" value="3"/>
</dbReference>
<dbReference type="InterPro" id="IPR000571">
    <property type="entry name" value="Znf_CCCH"/>
</dbReference>
<feature type="non-terminal residue" evidence="10">
    <location>
        <position position="1"/>
    </location>
</feature>
<dbReference type="Proteomes" id="UP000253551">
    <property type="component" value="Unassembled WGS sequence"/>
</dbReference>
<sequence>QKSSLKSIFKAPPPPIRDLVLSEMENSLIKDKAKPNDASFDVMALLSKIKNKPMESRHTPVSPESIAASSPSKLDTKASSMLSFLDQYHASYTQNIKLETHTLINHAIPHHQDPKGHKLSPYHAEESKKPKNKKKKKTRQIKKKNAHQATLAHLDRAKPRTETDDFDALLSNYTQATISQTAETKPDIKQPKPLTKKTTNPKKRAHDEPLENKNKQPKTFVPKVPCKFYMQGLCKEADKCTFKHDPSTVVAPPIPKKSKIVCQFFKTGSCSKFEDCEFSHDLSIEPCRFYFLNGKCNNNACPYSHAPLTEETRQMLQSLTGPCRFYFLKGFCNNGDLCNFSHDTCSEQDRIRLEQEITPCKYYFSTGHCPKGDDCFYGHEEVLDTTSQPEDTKRPREEDTEEKKDTEQPTNKPRPEQRKPQYELKYSLVGHRMSVSSVKFSPDGKWLASCSADKTIKIWHALDGKYEATLEGHTQGISDVAWSSDSQNLCSASDDRTIRIWSLATREAVKVLKGHSNYVFCVNYNPQSNLIVSGSFDESIKIWDVKKGKCMKTLPAHSDPVSAVHFNRDGTMIVSCSHDGLIRIWDTASGQCLKTLVDDDNPPVSFVKFSPNGKYILASTLDNTLRLWNYHTGKCLKTYRGHENSKYCIFASFSVTGGKWIVSGSEDQNIYIWNLQTKEIVQKLEGHSDVVLCIACHPTMNIIASGSIDQDKSVKLWFDKSQPTA</sequence>